<comment type="caution">
    <text evidence="2">The sequence shown here is derived from an EMBL/GenBank/DDBJ whole genome shotgun (WGS) entry which is preliminary data.</text>
</comment>
<feature type="region of interest" description="Disordered" evidence="1">
    <location>
        <begin position="240"/>
        <end position="325"/>
    </location>
</feature>
<evidence type="ECO:0000256" key="1">
    <source>
        <dbReference type="SAM" id="MobiDB-lite"/>
    </source>
</evidence>
<feature type="compositionally biased region" description="Polar residues" evidence="1">
    <location>
        <begin position="285"/>
        <end position="294"/>
    </location>
</feature>
<sequence length="741" mass="80414">MIRKSMNPKQREEAATTTRTDPKTDSKRTLGEFVRELEEFAKAFDGTCGSLLLSTPSTTASVRTVRELLPWREEFWEAGLAVTSCEQKGQVRRYDEGGKKLGGSRTRRLDQFAGSNVPKVGAKGKGGLGMGVMKGVSSLDITLGAKELSFRTGVMEGVASLGNKESSSGTVVVYKPRRGMMADETEMKEGGSSSRNDEIYSGSSSTSVEPVKLAAVEKRVVRARASTVFLVNKPLPVAPASSVAASSEDVGTTVGSQSEVKPEGYQKLGSSSESEKEPLLPLSEQRVNSSSGARSVQGKEVDRGGGEDEKVLPALLPPRTAPQVRRGIKSDWQAGGSMVSAWRQLPTTIVEEREPSPEKEGRVLGEKGSIDQQQKLLMENKDVNQAHGLNKPAGVLKTKTELEAKGKGIDTPMPTPAQEKTPVKAPFVINRGVITKTPELLLPQTWEHHSLGTPSSFKRALDDVVRKLDAMEVRECSSPFGGVSSPTTMTIATSSSTKKKTPSSSGSNGKAPSPTTPAQRLQKAAMMRRERMDAEQQQQQQQCANLPPSASIVQPVRSREYIPYMMPPPGGLAFRPSESNSSRGLGQGRNLRKGLFAGVGAREMEDDRDIPDEDVLKGLKIICAASADKEFDGLVRRETGLRLRRFLADLRTFEFLGGNGQVPGVGGGGRQQMGVMEKRKRDVQVERENRRRSIRGMDGLRGLGDGKNMKESKREGMGVRESVRDRDTRRSFRGLGNGLMR</sequence>
<evidence type="ECO:0000313" key="3">
    <source>
        <dbReference type="Proteomes" id="UP001323617"/>
    </source>
</evidence>
<dbReference type="RefSeq" id="XP_062805067.1">
    <property type="nucleotide sequence ID" value="XM_062942145.1"/>
</dbReference>
<gene>
    <name evidence="2" type="ORF">QC764_108790</name>
</gene>
<feature type="compositionally biased region" description="Basic and acidic residues" evidence="1">
    <location>
        <begin position="297"/>
        <end position="311"/>
    </location>
</feature>
<feature type="compositionally biased region" description="Basic and acidic residues" evidence="1">
    <location>
        <begin position="9"/>
        <end position="27"/>
    </location>
</feature>
<proteinExistence type="predicted"/>
<evidence type="ECO:0008006" key="4">
    <source>
        <dbReference type="Google" id="ProtNLM"/>
    </source>
</evidence>
<organism evidence="2 3">
    <name type="scientific">Podospora pseudoanserina</name>
    <dbReference type="NCBI Taxonomy" id="2609844"/>
    <lineage>
        <taxon>Eukaryota</taxon>
        <taxon>Fungi</taxon>
        <taxon>Dikarya</taxon>
        <taxon>Ascomycota</taxon>
        <taxon>Pezizomycotina</taxon>
        <taxon>Sordariomycetes</taxon>
        <taxon>Sordariomycetidae</taxon>
        <taxon>Sordariales</taxon>
        <taxon>Podosporaceae</taxon>
        <taxon>Podospora</taxon>
    </lineage>
</organism>
<name>A0ABR0IND8_9PEZI</name>
<keyword evidence="3" id="KW-1185">Reference proteome</keyword>
<dbReference type="EMBL" id="JAFFHC010000001">
    <property type="protein sequence ID" value="KAK4681597.1"/>
    <property type="molecule type" value="Genomic_DNA"/>
</dbReference>
<dbReference type="GeneID" id="87963010"/>
<evidence type="ECO:0000313" key="2">
    <source>
        <dbReference type="EMBL" id="KAK4681597.1"/>
    </source>
</evidence>
<dbReference type="Proteomes" id="UP001323617">
    <property type="component" value="Unassembled WGS sequence"/>
</dbReference>
<feature type="region of interest" description="Disordered" evidence="1">
    <location>
        <begin position="687"/>
        <end position="741"/>
    </location>
</feature>
<feature type="compositionally biased region" description="Low complexity" evidence="1">
    <location>
        <begin position="484"/>
        <end position="507"/>
    </location>
</feature>
<accession>A0ABR0IND8</accession>
<protein>
    <recommendedName>
        <fullName evidence="4">WH2 domain-containing protein</fullName>
    </recommendedName>
</protein>
<feature type="compositionally biased region" description="Polar residues" evidence="1">
    <location>
        <begin position="249"/>
        <end position="259"/>
    </location>
</feature>
<feature type="region of interest" description="Disordered" evidence="1">
    <location>
        <begin position="1"/>
        <end position="27"/>
    </location>
</feature>
<feature type="region of interest" description="Disordered" evidence="1">
    <location>
        <begin position="178"/>
        <end position="206"/>
    </location>
</feature>
<feature type="compositionally biased region" description="Basic and acidic residues" evidence="1">
    <location>
        <begin position="707"/>
        <end position="730"/>
    </location>
</feature>
<reference evidence="2 3" key="1">
    <citation type="journal article" date="2023" name="bioRxiv">
        <title>High-quality genome assemblies of four members of thePodospora anserinaspecies complex.</title>
        <authorList>
            <person name="Ament-Velasquez S.L."/>
            <person name="Vogan A.A."/>
            <person name="Wallerman O."/>
            <person name="Hartmann F."/>
            <person name="Gautier V."/>
            <person name="Silar P."/>
            <person name="Giraud T."/>
            <person name="Johannesson H."/>
        </authorList>
    </citation>
    <scope>NUCLEOTIDE SEQUENCE [LARGE SCALE GENOMIC DNA]</scope>
    <source>
        <strain evidence="2 3">CBS 124.78</strain>
    </source>
</reference>
<feature type="region of interest" description="Disordered" evidence="1">
    <location>
        <begin position="476"/>
        <end position="547"/>
    </location>
</feature>